<dbReference type="GO" id="GO:0006367">
    <property type="term" value="P:transcription initiation at RNA polymerase II promoter"/>
    <property type="evidence" value="ECO:0007669"/>
    <property type="project" value="InterPro"/>
</dbReference>
<keyword evidence="14" id="KW-1185">Reference proteome</keyword>
<evidence type="ECO:0000256" key="6">
    <source>
        <dbReference type="ARBA" id="ARBA00023163"/>
    </source>
</evidence>
<evidence type="ECO:0000256" key="4">
    <source>
        <dbReference type="ARBA" id="ARBA00023015"/>
    </source>
</evidence>
<evidence type="ECO:0000313" key="13">
    <source>
        <dbReference type="EMBL" id="KAH7359083.1"/>
    </source>
</evidence>
<comment type="subcellular location">
    <subcellularLocation>
        <location evidence="1">Nucleus</location>
    </subcellularLocation>
</comment>
<dbReference type="Gene3D" id="1.10.10.10">
    <property type="entry name" value="Winged helix-like DNA-binding domain superfamily/Winged helix DNA-binding domain"/>
    <property type="match status" value="1"/>
</dbReference>
<keyword evidence="7" id="KW-0539">Nucleus</keyword>
<evidence type="ECO:0000313" key="14">
    <source>
        <dbReference type="Proteomes" id="UP000813385"/>
    </source>
</evidence>
<dbReference type="Pfam" id="PF17683">
    <property type="entry name" value="TFIIF_beta_N"/>
    <property type="match status" value="1"/>
</dbReference>
<evidence type="ECO:0000256" key="10">
    <source>
        <dbReference type="SAM" id="MobiDB-lite"/>
    </source>
</evidence>
<dbReference type="InterPro" id="IPR040450">
    <property type="entry name" value="TFIIF_beta_HTH"/>
</dbReference>
<feature type="domain" description="TFIIF beta subunit HTH" evidence="11">
    <location>
        <begin position="275"/>
        <end position="340"/>
    </location>
</feature>
<dbReference type="InterPro" id="IPR036390">
    <property type="entry name" value="WH_DNA-bd_sf"/>
</dbReference>
<evidence type="ECO:0000256" key="7">
    <source>
        <dbReference type="ARBA" id="ARBA00023242"/>
    </source>
</evidence>
<dbReference type="PANTHER" id="PTHR10445">
    <property type="entry name" value="GENERAL TRANSCRIPTION FACTOR IIF SUBUNIT 2"/>
    <property type="match status" value="1"/>
</dbReference>
<evidence type="ECO:0000256" key="8">
    <source>
        <dbReference type="ARBA" id="ARBA00081473"/>
    </source>
</evidence>
<comment type="similarity">
    <text evidence="2">Belongs to the TFIIF beta subunit family.</text>
</comment>
<evidence type="ECO:0000256" key="9">
    <source>
        <dbReference type="ARBA" id="ARBA00081863"/>
    </source>
</evidence>
<keyword evidence="6" id="KW-0804">Transcription</keyword>
<reference evidence="13" key="1">
    <citation type="journal article" date="2021" name="Nat. Commun.">
        <title>Genetic determinants of endophytism in the Arabidopsis root mycobiome.</title>
        <authorList>
            <person name="Mesny F."/>
            <person name="Miyauchi S."/>
            <person name="Thiergart T."/>
            <person name="Pickel B."/>
            <person name="Atanasova L."/>
            <person name="Karlsson M."/>
            <person name="Huettel B."/>
            <person name="Barry K.W."/>
            <person name="Haridas S."/>
            <person name="Chen C."/>
            <person name="Bauer D."/>
            <person name="Andreopoulos W."/>
            <person name="Pangilinan J."/>
            <person name="LaButti K."/>
            <person name="Riley R."/>
            <person name="Lipzen A."/>
            <person name="Clum A."/>
            <person name="Drula E."/>
            <person name="Henrissat B."/>
            <person name="Kohler A."/>
            <person name="Grigoriev I.V."/>
            <person name="Martin F.M."/>
            <person name="Hacquard S."/>
        </authorList>
    </citation>
    <scope>NUCLEOTIDE SEQUENCE</scope>
    <source>
        <strain evidence="13">MPI-CAGE-AT-0016</strain>
    </source>
</reference>
<dbReference type="Proteomes" id="UP000813385">
    <property type="component" value="Unassembled WGS sequence"/>
</dbReference>
<evidence type="ECO:0000256" key="3">
    <source>
        <dbReference type="ARBA" id="ARBA00021453"/>
    </source>
</evidence>
<keyword evidence="4" id="KW-0805">Transcription regulation</keyword>
<feature type="region of interest" description="Disordered" evidence="10">
    <location>
        <begin position="1"/>
        <end position="31"/>
    </location>
</feature>
<dbReference type="GO" id="GO:0003677">
    <property type="term" value="F:DNA binding"/>
    <property type="evidence" value="ECO:0007669"/>
    <property type="project" value="UniProtKB-KW"/>
</dbReference>
<evidence type="ECO:0000259" key="12">
    <source>
        <dbReference type="Pfam" id="PF17683"/>
    </source>
</evidence>
<gene>
    <name evidence="13" type="ORF">B0T11DRAFT_285706</name>
</gene>
<comment type="caution">
    <text evidence="13">The sequence shown here is derived from an EMBL/GenBank/DDBJ whole genome shotgun (WGS) entry which is preliminary data.</text>
</comment>
<dbReference type="GO" id="GO:0005674">
    <property type="term" value="C:transcription factor TFIIF complex"/>
    <property type="evidence" value="ECO:0007669"/>
    <property type="project" value="InterPro"/>
</dbReference>
<accession>A0A8K0TIL9</accession>
<dbReference type="CDD" id="cd07980">
    <property type="entry name" value="TFIIF_beta"/>
    <property type="match status" value="1"/>
</dbReference>
<feature type="compositionally biased region" description="Acidic residues" evidence="10">
    <location>
        <begin position="351"/>
        <end position="367"/>
    </location>
</feature>
<name>A0A8K0TIL9_9PEZI</name>
<proteinExistence type="inferred from homology"/>
<dbReference type="InterPro" id="IPR003196">
    <property type="entry name" value="TFIIF_beta"/>
</dbReference>
<dbReference type="OrthoDB" id="26094at2759"/>
<feature type="domain" description="TFIIF beta subunit N-terminal" evidence="12">
    <location>
        <begin position="53"/>
        <end position="206"/>
    </location>
</feature>
<dbReference type="EMBL" id="JAGPXD010000004">
    <property type="protein sequence ID" value="KAH7359083.1"/>
    <property type="molecule type" value="Genomic_DNA"/>
</dbReference>
<evidence type="ECO:0000259" key="11">
    <source>
        <dbReference type="Pfam" id="PF02270"/>
    </source>
</evidence>
<evidence type="ECO:0000256" key="1">
    <source>
        <dbReference type="ARBA" id="ARBA00004123"/>
    </source>
</evidence>
<dbReference type="FunFam" id="1.10.10.10:FF:000035">
    <property type="entry name" value="General transcription factor IIF subunit 2"/>
    <property type="match status" value="1"/>
</dbReference>
<dbReference type="PANTHER" id="PTHR10445:SF0">
    <property type="entry name" value="GENERAL TRANSCRIPTION FACTOR IIF SUBUNIT 2"/>
    <property type="match status" value="1"/>
</dbReference>
<keyword evidence="5" id="KW-0238">DNA-binding</keyword>
<dbReference type="AlphaFoldDB" id="A0A8K0TIL9"/>
<dbReference type="SUPFAM" id="SSF46785">
    <property type="entry name" value="Winged helix' DNA-binding domain"/>
    <property type="match status" value="1"/>
</dbReference>
<evidence type="ECO:0000256" key="2">
    <source>
        <dbReference type="ARBA" id="ARBA00009543"/>
    </source>
</evidence>
<dbReference type="SUPFAM" id="SSF50916">
    <property type="entry name" value="Rap30/74 interaction domains"/>
    <property type="match status" value="1"/>
</dbReference>
<evidence type="ECO:0000256" key="5">
    <source>
        <dbReference type="ARBA" id="ARBA00023125"/>
    </source>
</evidence>
<dbReference type="Pfam" id="PF02270">
    <property type="entry name" value="TFIIF_beta"/>
    <property type="match status" value="1"/>
</dbReference>
<feature type="region of interest" description="Disordered" evidence="10">
    <location>
        <begin position="346"/>
        <end position="373"/>
    </location>
</feature>
<dbReference type="InterPro" id="IPR040504">
    <property type="entry name" value="TFIIF_beta_N"/>
</dbReference>
<protein>
    <recommendedName>
        <fullName evidence="3">Transcription initiation factor IIF subunit beta</fullName>
    </recommendedName>
    <alternativeName>
        <fullName evidence="9">TFIIF medium subunit</fullName>
    </alternativeName>
    <alternativeName>
        <fullName evidence="8">TFIIF-beta</fullName>
    </alternativeName>
</protein>
<dbReference type="InterPro" id="IPR036388">
    <property type="entry name" value="WH-like_DNA-bd_sf"/>
</dbReference>
<dbReference type="InterPro" id="IPR011039">
    <property type="entry name" value="TFIIF_interaction"/>
</dbReference>
<sequence>MAAEQAQVKSEAYIKPEPEGDSPNAPLDEDDLYEDAGDLEFFDQNAGNGSVGQAYLARLPKELWEAWSSLPDDAEIEVGKMRQWDVKRPDGSVEHRFRMLLNKEVAGHQGLPREYDLDMGLDNARGTFMFTEEDLPNFKAKSKARTEASNNGIPAHLLRPKSERFAKPARRPFDRKARYQPFYRKAIPKRTKIAARLMYELACRPVDNDESRSILQLKQIQAHKPKHELKIVDHWQMNGVIAQGSAAAMTKFGGFVKTTNPVKTSKQKRPANKATRMEENELRTALLDAFTTKYQYWKMSVLKATFNQPEAYLRQELEKVAILNRSGPHSNEWELKPELKQIINNRALDESAPDAIDDDDDEVDMEDVLPGSG</sequence>
<organism evidence="13 14">
    <name type="scientific">Plectosphaerella cucumerina</name>
    <dbReference type="NCBI Taxonomy" id="40658"/>
    <lineage>
        <taxon>Eukaryota</taxon>
        <taxon>Fungi</taxon>
        <taxon>Dikarya</taxon>
        <taxon>Ascomycota</taxon>
        <taxon>Pezizomycotina</taxon>
        <taxon>Sordariomycetes</taxon>
        <taxon>Hypocreomycetidae</taxon>
        <taxon>Glomerellales</taxon>
        <taxon>Plectosphaerellaceae</taxon>
        <taxon>Plectosphaerella</taxon>
    </lineage>
</organism>